<dbReference type="PANTHER" id="PTHR24421">
    <property type="entry name" value="NITRATE/NITRITE SENSOR PROTEIN NARX-RELATED"/>
    <property type="match status" value="1"/>
</dbReference>
<evidence type="ECO:0000256" key="5">
    <source>
        <dbReference type="ARBA" id="ARBA00022741"/>
    </source>
</evidence>
<dbReference type="EC" id="2.7.13.3" evidence="2"/>
<comment type="caution">
    <text evidence="10">The sequence shown here is derived from an EMBL/GenBank/DDBJ whole genome shotgun (WGS) entry which is preliminary data.</text>
</comment>
<dbReference type="Gene3D" id="3.30.565.10">
    <property type="entry name" value="Histidine kinase-like ATPase, C-terminal domain"/>
    <property type="match status" value="1"/>
</dbReference>
<keyword evidence="7" id="KW-0067">ATP-binding</keyword>
<reference evidence="10 11" key="1">
    <citation type="submission" date="2023-10" db="EMBL/GenBank/DDBJ databases">
        <title>Virgibacillus halophilus 5B73C genome.</title>
        <authorList>
            <person name="Miliotis G."/>
            <person name="Sengupta P."/>
            <person name="Hameed A."/>
            <person name="Chuvochina M."/>
            <person name="Mcdonagh F."/>
            <person name="Simpson A.C."/>
            <person name="Singh N.K."/>
            <person name="Rekha P.D."/>
            <person name="Raman K."/>
            <person name="Hugenholtz P."/>
            <person name="Venkateswaran K."/>
        </authorList>
    </citation>
    <scope>NUCLEOTIDE SEQUENCE [LARGE SCALE GENOMIC DNA]</scope>
    <source>
        <strain evidence="10 11">5B73C</strain>
    </source>
</reference>
<keyword evidence="6 10" id="KW-0418">Kinase</keyword>
<evidence type="ECO:0000256" key="6">
    <source>
        <dbReference type="ARBA" id="ARBA00022777"/>
    </source>
</evidence>
<dbReference type="CDD" id="cd16917">
    <property type="entry name" value="HATPase_UhpB-NarQ-NarX-like"/>
    <property type="match status" value="1"/>
</dbReference>
<protein>
    <recommendedName>
        <fullName evidence="2">histidine kinase</fullName>
        <ecNumber evidence="2">2.7.13.3</ecNumber>
    </recommendedName>
</protein>
<dbReference type="SUPFAM" id="SSF55874">
    <property type="entry name" value="ATPase domain of HSP90 chaperone/DNA topoisomerase II/histidine kinase"/>
    <property type="match status" value="1"/>
</dbReference>
<keyword evidence="8" id="KW-0902">Two-component regulatory system</keyword>
<keyword evidence="5" id="KW-0547">Nucleotide-binding</keyword>
<evidence type="ECO:0000256" key="7">
    <source>
        <dbReference type="ARBA" id="ARBA00022840"/>
    </source>
</evidence>
<dbReference type="InterPro" id="IPR011712">
    <property type="entry name" value="Sig_transdc_His_kin_sub3_dim/P"/>
</dbReference>
<evidence type="ECO:0000313" key="11">
    <source>
        <dbReference type="Proteomes" id="UP001281447"/>
    </source>
</evidence>
<dbReference type="EMBL" id="JAWDIP010000003">
    <property type="protein sequence ID" value="MDY0395320.1"/>
    <property type="molecule type" value="Genomic_DNA"/>
</dbReference>
<dbReference type="GO" id="GO:0016301">
    <property type="term" value="F:kinase activity"/>
    <property type="evidence" value="ECO:0007669"/>
    <property type="project" value="UniProtKB-KW"/>
</dbReference>
<keyword evidence="3" id="KW-0597">Phosphoprotein</keyword>
<keyword evidence="11" id="KW-1185">Reference proteome</keyword>
<sequence>MHKKIRTGEAAMDELRLTQQQLIQRIQEKDIYAKQSEYMLKLEERNRISQEIHDDIGHAITGALIQMEASKAMLKLDQDKAEELLQNAIGITKEGIESIRLTLKNMKPATEHVGINRLKLYIDEFAAKNSIKTAITYQGNLDVILPIQWKVIAENMNEALTNAMKYSDCSKIAVDITVLNKLIKAEVKDDGSGAGKIEKGLGIIGMEERTASIDGKIIVDGKNGFSVTTLLPILKEV</sequence>
<dbReference type="InterPro" id="IPR050482">
    <property type="entry name" value="Sensor_HK_TwoCompSys"/>
</dbReference>
<evidence type="ECO:0000259" key="9">
    <source>
        <dbReference type="Pfam" id="PF07730"/>
    </source>
</evidence>
<keyword evidence="4" id="KW-0808">Transferase</keyword>
<evidence type="ECO:0000256" key="2">
    <source>
        <dbReference type="ARBA" id="ARBA00012438"/>
    </source>
</evidence>
<dbReference type="InterPro" id="IPR036890">
    <property type="entry name" value="HATPase_C_sf"/>
</dbReference>
<dbReference type="PANTHER" id="PTHR24421:SF10">
    <property type="entry name" value="NITRATE_NITRITE SENSOR PROTEIN NARQ"/>
    <property type="match status" value="1"/>
</dbReference>
<feature type="domain" description="Signal transduction histidine kinase subgroup 3 dimerisation and phosphoacceptor" evidence="9">
    <location>
        <begin position="44"/>
        <end position="110"/>
    </location>
</feature>
<evidence type="ECO:0000256" key="8">
    <source>
        <dbReference type="ARBA" id="ARBA00023012"/>
    </source>
</evidence>
<name>A0ABU5C8F7_9BACI</name>
<comment type="catalytic activity">
    <reaction evidence="1">
        <text>ATP + protein L-histidine = ADP + protein N-phospho-L-histidine.</text>
        <dbReference type="EC" id="2.7.13.3"/>
    </reaction>
</comment>
<dbReference type="Gene3D" id="1.20.5.1930">
    <property type="match status" value="1"/>
</dbReference>
<dbReference type="Proteomes" id="UP001281447">
    <property type="component" value="Unassembled WGS sequence"/>
</dbReference>
<gene>
    <name evidence="10" type="ORF">RWE15_13895</name>
</gene>
<dbReference type="Pfam" id="PF07730">
    <property type="entry name" value="HisKA_3"/>
    <property type="match status" value="1"/>
</dbReference>
<organism evidence="10 11">
    <name type="scientific">Tigheibacillus halophilus</name>
    <dbReference type="NCBI Taxonomy" id="361280"/>
    <lineage>
        <taxon>Bacteria</taxon>
        <taxon>Bacillati</taxon>
        <taxon>Bacillota</taxon>
        <taxon>Bacilli</taxon>
        <taxon>Bacillales</taxon>
        <taxon>Bacillaceae</taxon>
        <taxon>Tigheibacillus</taxon>
    </lineage>
</organism>
<accession>A0ABU5C8F7</accession>
<evidence type="ECO:0000256" key="1">
    <source>
        <dbReference type="ARBA" id="ARBA00000085"/>
    </source>
</evidence>
<evidence type="ECO:0000256" key="3">
    <source>
        <dbReference type="ARBA" id="ARBA00022553"/>
    </source>
</evidence>
<evidence type="ECO:0000256" key="4">
    <source>
        <dbReference type="ARBA" id="ARBA00022679"/>
    </source>
</evidence>
<evidence type="ECO:0000313" key="10">
    <source>
        <dbReference type="EMBL" id="MDY0395320.1"/>
    </source>
</evidence>
<proteinExistence type="predicted"/>